<dbReference type="Gene3D" id="1.10.10.10">
    <property type="entry name" value="Winged helix-like DNA-binding domain superfamily/Winged helix DNA-binding domain"/>
    <property type="match status" value="1"/>
</dbReference>
<dbReference type="InterPro" id="IPR036390">
    <property type="entry name" value="WH_DNA-bd_sf"/>
</dbReference>
<reference evidence="5 6" key="1">
    <citation type="submission" date="2009-01" db="EMBL/GenBank/DDBJ databases">
        <authorList>
            <person name="Fulton L."/>
            <person name="Clifton S."/>
            <person name="Fulton B."/>
            <person name="Xu J."/>
            <person name="Minx P."/>
            <person name="Pepin K.H."/>
            <person name="Johnson M."/>
            <person name="Bhonagiri V."/>
            <person name="Nash W.E."/>
            <person name="Mardis E.R."/>
            <person name="Wilson R.K."/>
        </authorList>
    </citation>
    <scope>NUCLEOTIDE SEQUENCE [LARGE SCALE GENOMIC DNA]</scope>
    <source>
        <strain evidence="6">DSM 10507 / JCM 14656 / S5a33</strain>
    </source>
</reference>
<protein>
    <recommendedName>
        <fullName evidence="4">HTH gntR-type domain-containing protein</fullName>
    </recommendedName>
</protein>
<dbReference type="PANTHER" id="PTHR43537:SF5">
    <property type="entry name" value="UXU OPERON TRANSCRIPTIONAL REGULATOR"/>
    <property type="match status" value="1"/>
</dbReference>
<dbReference type="SUPFAM" id="SSF46785">
    <property type="entry name" value="Winged helix' DNA-binding domain"/>
    <property type="match status" value="1"/>
</dbReference>
<dbReference type="GO" id="GO:0003677">
    <property type="term" value="F:DNA binding"/>
    <property type="evidence" value="ECO:0007669"/>
    <property type="project" value="UniProtKB-KW"/>
</dbReference>
<proteinExistence type="predicted"/>
<sequence length="252" mass="29169">MPIFIPLCSFSKFKENSDMKYKKLVAPSLKEMFIDQMESLILSGELTVGEKLPPERELADSMGISRSVVNSGIVELERMGFLTIKPRSGTFVADYRRKGNLEMMKAILKLSHGHLSKAEIRSIFEVHSALDRLTMTRLIPRITEEDLQTLYLKLENIKKQKNANDTLVAGFEFHHELSVLSGNTLLPFIFRSYYLAVMDVWIRFYELNGAHLIYENSLHIWNALKDRNLQAALDWIETFTYEVTEGKYTIYF</sequence>
<organism evidence="5 6">
    <name type="scientific">Blautia hydrogenotrophica (strain DSM 10507 / JCM 14656 / S5a33)</name>
    <name type="common">Ruminococcus hydrogenotrophicus</name>
    <dbReference type="NCBI Taxonomy" id="476272"/>
    <lineage>
        <taxon>Bacteria</taxon>
        <taxon>Bacillati</taxon>
        <taxon>Bacillota</taxon>
        <taxon>Clostridia</taxon>
        <taxon>Lachnospirales</taxon>
        <taxon>Lachnospiraceae</taxon>
        <taxon>Blautia</taxon>
    </lineage>
</organism>
<dbReference type="SMART" id="SM00345">
    <property type="entry name" value="HTH_GNTR"/>
    <property type="match status" value="1"/>
</dbReference>
<dbReference type="Proteomes" id="UP000003100">
    <property type="component" value="Unassembled WGS sequence"/>
</dbReference>
<dbReference type="InterPro" id="IPR000524">
    <property type="entry name" value="Tscrpt_reg_HTH_GntR"/>
</dbReference>
<evidence type="ECO:0000256" key="3">
    <source>
        <dbReference type="ARBA" id="ARBA00023163"/>
    </source>
</evidence>
<evidence type="ECO:0000256" key="2">
    <source>
        <dbReference type="ARBA" id="ARBA00023125"/>
    </source>
</evidence>
<evidence type="ECO:0000259" key="4">
    <source>
        <dbReference type="PROSITE" id="PS50949"/>
    </source>
</evidence>
<keyword evidence="2" id="KW-0238">DNA-binding</keyword>
<dbReference type="SUPFAM" id="SSF48008">
    <property type="entry name" value="GntR ligand-binding domain-like"/>
    <property type="match status" value="1"/>
</dbReference>
<dbReference type="Gene3D" id="1.20.120.530">
    <property type="entry name" value="GntR ligand-binding domain-like"/>
    <property type="match status" value="1"/>
</dbReference>
<dbReference type="CDD" id="cd07377">
    <property type="entry name" value="WHTH_GntR"/>
    <property type="match status" value="1"/>
</dbReference>
<reference evidence="5 6" key="2">
    <citation type="submission" date="2009-02" db="EMBL/GenBank/DDBJ databases">
        <title>Draft genome sequence of Blautia hydrogenotrophica DSM 10507 (Ruminococcus hydrogenotrophicus DSM 10507).</title>
        <authorList>
            <person name="Sudarsanam P."/>
            <person name="Ley R."/>
            <person name="Guruge J."/>
            <person name="Turnbaugh P.J."/>
            <person name="Mahowald M."/>
            <person name="Liep D."/>
            <person name="Gordon J."/>
        </authorList>
    </citation>
    <scope>NUCLEOTIDE SEQUENCE [LARGE SCALE GENOMIC DNA]</scope>
    <source>
        <strain evidence="6">DSM 10507 / JCM 14656 / S5a33</strain>
    </source>
</reference>
<dbReference type="EMBL" id="ACBZ01000192">
    <property type="protein sequence ID" value="EEG47486.1"/>
    <property type="molecule type" value="Genomic_DNA"/>
</dbReference>
<dbReference type="PATRIC" id="fig|476272.21.peg.310"/>
<dbReference type="HOGENOM" id="CLU_017584_9_5_9"/>
<dbReference type="PROSITE" id="PS50949">
    <property type="entry name" value="HTH_GNTR"/>
    <property type="match status" value="1"/>
</dbReference>
<keyword evidence="3" id="KW-0804">Transcription</keyword>
<dbReference type="AlphaFoldDB" id="C0CRW5"/>
<accession>C0CRW5</accession>
<dbReference type="SMART" id="SM00895">
    <property type="entry name" value="FCD"/>
    <property type="match status" value="1"/>
</dbReference>
<dbReference type="Pfam" id="PF07729">
    <property type="entry name" value="FCD"/>
    <property type="match status" value="1"/>
</dbReference>
<gene>
    <name evidence="5" type="ORF">RUMHYD_03631</name>
</gene>
<keyword evidence="1" id="KW-0805">Transcription regulation</keyword>
<dbReference type="PANTHER" id="PTHR43537">
    <property type="entry name" value="TRANSCRIPTIONAL REGULATOR, GNTR FAMILY"/>
    <property type="match status" value="1"/>
</dbReference>
<dbReference type="InterPro" id="IPR008920">
    <property type="entry name" value="TF_FadR/GntR_C"/>
</dbReference>
<dbReference type="GO" id="GO:0003700">
    <property type="term" value="F:DNA-binding transcription factor activity"/>
    <property type="evidence" value="ECO:0007669"/>
    <property type="project" value="InterPro"/>
</dbReference>
<feature type="domain" description="HTH gntR-type" evidence="4">
    <location>
        <begin position="27"/>
        <end position="95"/>
    </location>
</feature>
<dbReference type="eggNOG" id="COG2186">
    <property type="taxonomic scope" value="Bacteria"/>
</dbReference>
<evidence type="ECO:0000313" key="5">
    <source>
        <dbReference type="EMBL" id="EEG47486.1"/>
    </source>
</evidence>
<dbReference type="Pfam" id="PF00392">
    <property type="entry name" value="GntR"/>
    <property type="match status" value="1"/>
</dbReference>
<keyword evidence="6" id="KW-1185">Reference proteome</keyword>
<evidence type="ECO:0000313" key="6">
    <source>
        <dbReference type="Proteomes" id="UP000003100"/>
    </source>
</evidence>
<dbReference type="PRINTS" id="PR00035">
    <property type="entry name" value="HTHGNTR"/>
</dbReference>
<dbReference type="InterPro" id="IPR011711">
    <property type="entry name" value="GntR_C"/>
</dbReference>
<evidence type="ECO:0000256" key="1">
    <source>
        <dbReference type="ARBA" id="ARBA00023015"/>
    </source>
</evidence>
<dbReference type="InterPro" id="IPR036388">
    <property type="entry name" value="WH-like_DNA-bd_sf"/>
</dbReference>
<name>C0CRW5_BLAHS</name>